<dbReference type="GO" id="GO:0055080">
    <property type="term" value="P:monoatomic cation homeostasis"/>
    <property type="evidence" value="ECO:0007669"/>
    <property type="project" value="TreeGrafter"/>
</dbReference>
<proteinExistence type="predicted"/>
<name>A0A6I9NHS1_9TELE</name>
<feature type="non-terminal residue" evidence="3">
    <location>
        <position position="1"/>
    </location>
</feature>
<protein>
    <submittedName>
        <fullName evidence="3">Transient receptor potential cation channel subfamily M member 7</fullName>
    </submittedName>
</protein>
<gene>
    <name evidence="3" type="primary">LOC104951154</name>
</gene>
<dbReference type="PANTHER" id="PTHR13800:SF8">
    <property type="entry name" value="TRANSIENT RECEPTOR POTENTIAL CATION CHANNEL SUBFAMILY M MEMBER 7"/>
    <property type="match status" value="1"/>
</dbReference>
<dbReference type="OrthoDB" id="10295565at2759"/>
<keyword evidence="1" id="KW-0472">Membrane</keyword>
<dbReference type="RefSeq" id="XP_010776092.1">
    <property type="nucleotide sequence ID" value="XM_010777790.1"/>
</dbReference>
<keyword evidence="3" id="KW-0675">Receptor</keyword>
<dbReference type="GO" id="GO:0005886">
    <property type="term" value="C:plasma membrane"/>
    <property type="evidence" value="ECO:0007669"/>
    <property type="project" value="TreeGrafter"/>
</dbReference>
<dbReference type="GO" id="GO:0005262">
    <property type="term" value="F:calcium channel activity"/>
    <property type="evidence" value="ECO:0007669"/>
    <property type="project" value="TreeGrafter"/>
</dbReference>
<feature type="transmembrane region" description="Helical" evidence="1">
    <location>
        <begin position="6"/>
        <end position="27"/>
    </location>
</feature>
<dbReference type="Proteomes" id="UP000504611">
    <property type="component" value="Unplaced"/>
</dbReference>
<dbReference type="PANTHER" id="PTHR13800">
    <property type="entry name" value="TRANSIENT RECEPTOR POTENTIAL CATION CHANNEL, SUBFAMILY M, MEMBER 6"/>
    <property type="match status" value="1"/>
</dbReference>
<evidence type="ECO:0000313" key="2">
    <source>
        <dbReference type="Proteomes" id="UP000504611"/>
    </source>
</evidence>
<evidence type="ECO:0000256" key="1">
    <source>
        <dbReference type="SAM" id="Phobius"/>
    </source>
</evidence>
<keyword evidence="1" id="KW-0812">Transmembrane</keyword>
<dbReference type="InterPro" id="IPR050927">
    <property type="entry name" value="TRPM"/>
</dbReference>
<dbReference type="GeneID" id="104951154"/>
<organism evidence="2 3">
    <name type="scientific">Notothenia coriiceps</name>
    <name type="common">black rockcod</name>
    <dbReference type="NCBI Taxonomy" id="8208"/>
    <lineage>
        <taxon>Eukaryota</taxon>
        <taxon>Metazoa</taxon>
        <taxon>Chordata</taxon>
        <taxon>Craniata</taxon>
        <taxon>Vertebrata</taxon>
        <taxon>Euteleostomi</taxon>
        <taxon>Actinopterygii</taxon>
        <taxon>Neopterygii</taxon>
        <taxon>Teleostei</taxon>
        <taxon>Neoteleostei</taxon>
        <taxon>Acanthomorphata</taxon>
        <taxon>Eupercaria</taxon>
        <taxon>Perciformes</taxon>
        <taxon>Notothenioidei</taxon>
        <taxon>Nototheniidae</taxon>
        <taxon>Notothenia</taxon>
    </lineage>
</organism>
<dbReference type="AlphaFoldDB" id="A0A6I9NHS1"/>
<sequence length="116" mass="13521">KDPTPTLVRLCLQVILSILVPPAILLLEYKSKAEMAHIPQSQDDHQITMEDSEHNFQNIADDIQMDVFKEARSNDNVETKSDIDTQIRSRKLPLTRKIYAFYHAPIVKFWSNTVWR</sequence>
<keyword evidence="1" id="KW-1133">Transmembrane helix</keyword>
<accession>A0A6I9NHS1</accession>
<reference evidence="3" key="1">
    <citation type="submission" date="2025-08" db="UniProtKB">
        <authorList>
            <consortium name="RefSeq"/>
        </authorList>
    </citation>
    <scope>IDENTIFICATION</scope>
    <source>
        <tissue evidence="3">Muscle</tissue>
    </source>
</reference>
<dbReference type="KEGG" id="ncc:104951154"/>
<evidence type="ECO:0000313" key="3">
    <source>
        <dbReference type="RefSeq" id="XP_010776092.1"/>
    </source>
</evidence>
<keyword evidence="2" id="KW-1185">Reference proteome</keyword>